<evidence type="ECO:0000313" key="1">
    <source>
        <dbReference type="EMBL" id="AXY75526.1"/>
    </source>
</evidence>
<dbReference type="OrthoDB" id="2972467at2"/>
<name>A0A3B7MRC7_9BACT</name>
<dbReference type="EMBL" id="CP032157">
    <property type="protein sequence ID" value="AXY75526.1"/>
    <property type="molecule type" value="Genomic_DNA"/>
</dbReference>
<sequence>MIGGAFMGNTVTGERTTNPVGQVVPEVHAKNEINPAVLRRADELFERPGGNTLHEVTEAYQGALISQLNRVSAGVGSETNPIYKAAHSAATEQSGEIRSRYLDRMGFPTPGMLPGVIQGAEFYAVDAQGRERPIMRIMQ</sequence>
<dbReference type="KEGG" id="pseg:D3H65_16750"/>
<dbReference type="AlphaFoldDB" id="A0A3B7MRC7"/>
<accession>A0A3B7MRC7</accession>
<evidence type="ECO:0000313" key="2">
    <source>
        <dbReference type="Proteomes" id="UP000263900"/>
    </source>
</evidence>
<gene>
    <name evidence="1" type="ORF">D3H65_16750</name>
</gene>
<dbReference type="Proteomes" id="UP000263900">
    <property type="component" value="Chromosome"/>
</dbReference>
<organism evidence="1 2">
    <name type="scientific">Paraflavitalea soli</name>
    <dbReference type="NCBI Taxonomy" id="2315862"/>
    <lineage>
        <taxon>Bacteria</taxon>
        <taxon>Pseudomonadati</taxon>
        <taxon>Bacteroidota</taxon>
        <taxon>Chitinophagia</taxon>
        <taxon>Chitinophagales</taxon>
        <taxon>Chitinophagaceae</taxon>
        <taxon>Paraflavitalea</taxon>
    </lineage>
</organism>
<keyword evidence="2" id="KW-1185">Reference proteome</keyword>
<proteinExistence type="predicted"/>
<protein>
    <submittedName>
        <fullName evidence="1">Uncharacterized protein</fullName>
    </submittedName>
</protein>
<reference evidence="1 2" key="1">
    <citation type="submission" date="2018-09" db="EMBL/GenBank/DDBJ databases">
        <title>Genome sequencing of strain 6GH32-13.</title>
        <authorList>
            <person name="Weon H.-Y."/>
            <person name="Heo J."/>
            <person name="Kwon S.-W."/>
        </authorList>
    </citation>
    <scope>NUCLEOTIDE SEQUENCE [LARGE SCALE GENOMIC DNA]</scope>
    <source>
        <strain evidence="1 2">5GH32-13</strain>
    </source>
</reference>